<evidence type="ECO:0000313" key="1">
    <source>
        <dbReference type="EMBL" id="TCN31101.1"/>
    </source>
</evidence>
<proteinExistence type="predicted"/>
<gene>
    <name evidence="1" type="ORF">EV665_1571</name>
</gene>
<organism evidence="1 2">
    <name type="scientific">Shinella granuli</name>
    <dbReference type="NCBI Taxonomy" id="323621"/>
    <lineage>
        <taxon>Bacteria</taxon>
        <taxon>Pseudomonadati</taxon>
        <taxon>Pseudomonadota</taxon>
        <taxon>Alphaproteobacteria</taxon>
        <taxon>Hyphomicrobiales</taxon>
        <taxon>Rhizobiaceae</taxon>
        <taxon>Shinella</taxon>
    </lineage>
</organism>
<protein>
    <submittedName>
        <fullName evidence="1">Uncharacterized protein</fullName>
    </submittedName>
</protein>
<evidence type="ECO:0000313" key="2">
    <source>
        <dbReference type="Proteomes" id="UP000295351"/>
    </source>
</evidence>
<accession>A0A4R2BTR3</accession>
<name>A0A4R2BTR3_SHIGR</name>
<dbReference type="EMBL" id="SLVX01000057">
    <property type="protein sequence ID" value="TCN31101.1"/>
    <property type="molecule type" value="Genomic_DNA"/>
</dbReference>
<keyword evidence="2" id="KW-1185">Reference proteome</keyword>
<dbReference type="Proteomes" id="UP000295351">
    <property type="component" value="Unassembled WGS sequence"/>
</dbReference>
<feature type="non-terminal residue" evidence="1">
    <location>
        <position position="1"/>
    </location>
</feature>
<reference evidence="1 2" key="1">
    <citation type="submission" date="2019-03" db="EMBL/GenBank/DDBJ databases">
        <title>Genomic Encyclopedia of Type Strains, Phase IV (KMG-IV): sequencing the most valuable type-strain genomes for metagenomic binning, comparative biology and taxonomic classification.</title>
        <authorList>
            <person name="Goeker M."/>
        </authorList>
    </citation>
    <scope>NUCLEOTIDE SEQUENCE [LARGE SCALE GENOMIC DNA]</scope>
    <source>
        <strain evidence="1 2">DSM 18401</strain>
    </source>
</reference>
<comment type="caution">
    <text evidence="1">The sequence shown here is derived from an EMBL/GenBank/DDBJ whole genome shotgun (WGS) entry which is preliminary data.</text>
</comment>
<sequence>AYQPASSKLTLIRPSGMSRGRLSYTTSWDTIRQLDQVGWLNQL</sequence>
<dbReference type="AlphaFoldDB" id="A0A4R2BTR3"/>